<evidence type="ECO:0000256" key="1">
    <source>
        <dbReference type="SAM" id="Phobius"/>
    </source>
</evidence>
<protein>
    <submittedName>
        <fullName evidence="2">Uncharacterized protein</fullName>
    </submittedName>
</protein>
<keyword evidence="1" id="KW-0812">Transmembrane</keyword>
<name>A0A1E5Q8J1_9PROT</name>
<keyword evidence="3" id="KW-1185">Reference proteome</keyword>
<accession>A0A1E5Q8J1</accession>
<reference evidence="3" key="1">
    <citation type="submission" date="2016-07" db="EMBL/GenBank/DDBJ databases">
        <authorList>
            <person name="Florea S."/>
            <person name="Webb J.S."/>
            <person name="Jaromczyk J."/>
            <person name="Schardl C.L."/>
        </authorList>
    </citation>
    <scope>NUCLEOTIDE SEQUENCE [LARGE SCALE GENOMIC DNA]</scope>
    <source>
        <strain evidence="3">MV-1</strain>
    </source>
</reference>
<keyword evidence="1" id="KW-1133">Transmembrane helix</keyword>
<keyword evidence="1" id="KW-0472">Membrane</keyword>
<gene>
    <name evidence="2" type="ORF">BEN30_08255</name>
</gene>
<dbReference type="EMBL" id="MCGG01000020">
    <property type="protein sequence ID" value="OEJ67715.1"/>
    <property type="molecule type" value="Genomic_DNA"/>
</dbReference>
<organism evidence="2 3">
    <name type="scientific">Magnetovibrio blakemorei</name>
    <dbReference type="NCBI Taxonomy" id="28181"/>
    <lineage>
        <taxon>Bacteria</taxon>
        <taxon>Pseudomonadati</taxon>
        <taxon>Pseudomonadota</taxon>
        <taxon>Alphaproteobacteria</taxon>
        <taxon>Rhodospirillales</taxon>
        <taxon>Magnetovibrionaceae</taxon>
        <taxon>Magnetovibrio</taxon>
    </lineage>
</organism>
<proteinExistence type="predicted"/>
<comment type="caution">
    <text evidence="2">The sequence shown here is derived from an EMBL/GenBank/DDBJ whole genome shotgun (WGS) entry which is preliminary data.</text>
</comment>
<dbReference type="InterPro" id="IPR011990">
    <property type="entry name" value="TPR-like_helical_dom_sf"/>
</dbReference>
<feature type="transmembrane region" description="Helical" evidence="1">
    <location>
        <begin position="57"/>
        <end position="79"/>
    </location>
</feature>
<dbReference type="AlphaFoldDB" id="A0A1E5Q8J1"/>
<sequence length="510" mass="54452">MAGILEKNVRLGKHAQHPALILVSNMSSIDQQDKHQDGLHNKLQTASQQAAKKRLQAIALVGILVVAGGAALAGLSLVVGGRHDTPAPASVVQEAPTEAEITALREAFKAAVKAFEHDLEADVLSPPFGVWNADVQHDIKTAKARAIDLFSGGDYAEAVREMEMASTKARQEISAMNAAFEESMAAAQQAYAQDAFDQAKLHITKALSLRPTSVDAQSLAQKIDALPQVLSLVKAVEEARIQNDVEGEIKNLRALLALDPNREGLKARLDDLIIQTMEQRFAGHIKNGLACVEKRDLACAQTHGAAAQKIFPNRSEGALLVTKIFALSQALKVERLLADADAAMNNDQWQKALGLLQNASAIDPGQKRIRDGLELAQKITVLDAQMDRYLSAPGRLSADNVAAGARAVVSESASLSPSSPALSNKAQHLKDVLAGYATKVSVLVRSDNLTDISVRGVGQVGRTKERAIELKPGTYTLEGIRPGYKATLKTLVVAVGAKDVSIEVVCDEQL</sequence>
<dbReference type="STRING" id="28181.BEN30_08255"/>
<dbReference type="Proteomes" id="UP000095347">
    <property type="component" value="Unassembled WGS sequence"/>
</dbReference>
<dbReference type="Gene3D" id="1.25.40.10">
    <property type="entry name" value="Tetratricopeptide repeat domain"/>
    <property type="match status" value="1"/>
</dbReference>
<evidence type="ECO:0000313" key="2">
    <source>
        <dbReference type="EMBL" id="OEJ67715.1"/>
    </source>
</evidence>
<evidence type="ECO:0000313" key="3">
    <source>
        <dbReference type="Proteomes" id="UP000095347"/>
    </source>
</evidence>